<evidence type="ECO:0000256" key="2">
    <source>
        <dbReference type="ARBA" id="ARBA00022473"/>
    </source>
</evidence>
<proteinExistence type="inferred from homology"/>
<evidence type="ECO:0000256" key="3">
    <source>
        <dbReference type="ARBA" id="ARBA00022604"/>
    </source>
</evidence>
<evidence type="ECO:0000313" key="4">
    <source>
        <dbReference type="EMBL" id="KAK9176422.1"/>
    </source>
</evidence>
<dbReference type="AlphaFoldDB" id="A0AAP0LJD4"/>
<comment type="caution">
    <text evidence="4">The sequence shown here is derived from an EMBL/GenBank/DDBJ whole genome shotgun (WGS) entry which is preliminary data.</text>
</comment>
<organism evidence="4 5">
    <name type="scientific">Citrus x changshan-huyou</name>
    <dbReference type="NCBI Taxonomy" id="2935761"/>
    <lineage>
        <taxon>Eukaryota</taxon>
        <taxon>Viridiplantae</taxon>
        <taxon>Streptophyta</taxon>
        <taxon>Embryophyta</taxon>
        <taxon>Tracheophyta</taxon>
        <taxon>Spermatophyta</taxon>
        <taxon>Magnoliopsida</taxon>
        <taxon>eudicotyledons</taxon>
        <taxon>Gunneridae</taxon>
        <taxon>Pentapetalae</taxon>
        <taxon>rosids</taxon>
        <taxon>malvids</taxon>
        <taxon>Sapindales</taxon>
        <taxon>Rutaceae</taxon>
        <taxon>Aurantioideae</taxon>
        <taxon>Citrus</taxon>
    </lineage>
</organism>
<keyword evidence="2" id="KW-0217">Developmental protein</keyword>
<reference evidence="4 5" key="1">
    <citation type="submission" date="2024-05" db="EMBL/GenBank/DDBJ databases">
        <title>Haplotype-resolved chromosome-level genome assembly of Huyou (Citrus changshanensis).</title>
        <authorList>
            <person name="Miao C."/>
            <person name="Chen W."/>
            <person name="Wu Y."/>
            <person name="Wang L."/>
            <person name="Zhao S."/>
            <person name="Grierson D."/>
            <person name="Xu C."/>
            <person name="Chen K."/>
        </authorList>
    </citation>
    <scope>NUCLEOTIDE SEQUENCE [LARGE SCALE GENOMIC DNA]</scope>
    <source>
        <strain evidence="4">01-14</strain>
        <tissue evidence="4">Leaf</tissue>
    </source>
</reference>
<keyword evidence="3" id="KW-0341">Growth regulation</keyword>
<evidence type="ECO:0000256" key="1">
    <source>
        <dbReference type="ARBA" id="ARBA00006974"/>
    </source>
</evidence>
<evidence type="ECO:0000313" key="5">
    <source>
        <dbReference type="Proteomes" id="UP001428341"/>
    </source>
</evidence>
<protein>
    <submittedName>
        <fullName evidence="4">Uncharacterized protein</fullName>
    </submittedName>
</protein>
<gene>
    <name evidence="4" type="ORF">WN944_028439</name>
</gene>
<keyword evidence="5" id="KW-1185">Reference proteome</keyword>
<dbReference type="PANTHER" id="PTHR31175">
    <property type="entry name" value="AUXIN-RESPONSIVE FAMILY PROTEIN"/>
    <property type="match status" value="1"/>
</dbReference>
<accession>A0AAP0LJD4</accession>
<dbReference type="InterPro" id="IPR003676">
    <property type="entry name" value="SAUR_fam"/>
</dbReference>
<dbReference type="PANTHER" id="PTHR31175:SF82">
    <property type="entry name" value="AUXIN-RESPONSIVE PROTEIN SAUR65"/>
    <property type="match status" value="1"/>
</dbReference>
<dbReference type="Proteomes" id="UP001428341">
    <property type="component" value="Unassembled WGS sequence"/>
</dbReference>
<name>A0AAP0LJD4_9ROSI</name>
<dbReference type="Pfam" id="PF02519">
    <property type="entry name" value="Auxin_inducible"/>
    <property type="match status" value="1"/>
</dbReference>
<dbReference type="EMBL" id="JBCGBO010000025">
    <property type="protein sequence ID" value="KAK9176422.1"/>
    <property type="molecule type" value="Genomic_DNA"/>
</dbReference>
<dbReference type="GO" id="GO:0009733">
    <property type="term" value="P:response to auxin"/>
    <property type="evidence" value="ECO:0007669"/>
    <property type="project" value="InterPro"/>
</dbReference>
<comment type="similarity">
    <text evidence="1">Belongs to the ARG7 family.</text>
</comment>
<sequence>MITPKKLMKLAKKWQKLAASKRLRISLPRPTAGAADAESCSTSSTAEKGHFVVYTTDQIRFVIPLKYLENNIIRELFRIAEDKFGMPGSGPITLPCDAIVMEYRSLFDSKARGKRCREGDTVVFECHWPLFTIFISPPGAI</sequence>